<comment type="caution">
    <text evidence="1">The sequence shown here is derived from an EMBL/GenBank/DDBJ whole genome shotgun (WGS) entry which is preliminary data.</text>
</comment>
<evidence type="ECO:0000313" key="2">
    <source>
        <dbReference type="Proteomes" id="UP001215712"/>
    </source>
</evidence>
<evidence type="ECO:0000313" key="1">
    <source>
        <dbReference type="EMBL" id="KAJ5738419.1"/>
    </source>
</evidence>
<organism evidence="1 2">
    <name type="scientific">Penicillium malachiteum</name>
    <dbReference type="NCBI Taxonomy" id="1324776"/>
    <lineage>
        <taxon>Eukaryota</taxon>
        <taxon>Fungi</taxon>
        <taxon>Dikarya</taxon>
        <taxon>Ascomycota</taxon>
        <taxon>Pezizomycotina</taxon>
        <taxon>Eurotiomycetes</taxon>
        <taxon>Eurotiomycetidae</taxon>
        <taxon>Eurotiales</taxon>
        <taxon>Aspergillaceae</taxon>
        <taxon>Penicillium</taxon>
    </lineage>
</organism>
<dbReference type="AlphaFoldDB" id="A0AAD6HUE5"/>
<evidence type="ECO:0008006" key="3">
    <source>
        <dbReference type="Google" id="ProtNLM"/>
    </source>
</evidence>
<name>A0AAD6HUE5_9EURO</name>
<sequence length="386" mass="44358">MLNMPPIFNRFRTALSRRGKRSSVSIISKESIWKRLPNKVLVRLVSLCELEDVVSLALTCQLIHRRIFKNETAISHAWLSVRRRNYLRDEDDLSFSPGDDLTFISELFPPPPPQYAVGDGHDDAEYSFAYLADLQRCWTTCIQLSYHLADHAVRHHLDTDPLARSLWTSSKTEKEVVYSRAVAVLHEKLIYSMAHTILFLESSAPDDPVSESSVHLDQVFKSIDKQQSILQSTPFTNTRILLSTQHCLELLCSTLRRLMLPEFPSSSSESWVSMLLMTSTLERVLKFFVAVSKDEEERESPSHATGWSHRKEFMWRMREDLSQYVVSKKHSNRSLTGLPTLSEVWFGACHQEMLQRGAVPHEMEEPVPVLHGSTVTLTCEYCYIED</sequence>
<reference evidence="1" key="1">
    <citation type="journal article" date="2023" name="IMA Fungus">
        <title>Comparative genomic study of the Penicillium genus elucidates a diverse pangenome and 15 lateral gene transfer events.</title>
        <authorList>
            <person name="Petersen C."/>
            <person name="Sorensen T."/>
            <person name="Nielsen M.R."/>
            <person name="Sondergaard T.E."/>
            <person name="Sorensen J.L."/>
            <person name="Fitzpatrick D.A."/>
            <person name="Frisvad J.C."/>
            <person name="Nielsen K.L."/>
        </authorList>
    </citation>
    <scope>NUCLEOTIDE SEQUENCE</scope>
    <source>
        <strain evidence="1">IBT 17514</strain>
    </source>
</reference>
<keyword evidence="2" id="KW-1185">Reference proteome</keyword>
<dbReference type="Proteomes" id="UP001215712">
    <property type="component" value="Unassembled WGS sequence"/>
</dbReference>
<gene>
    <name evidence="1" type="ORF">N7493_001574</name>
</gene>
<accession>A0AAD6HUE5</accession>
<reference evidence="1" key="2">
    <citation type="submission" date="2023-01" db="EMBL/GenBank/DDBJ databases">
        <authorList>
            <person name="Petersen C."/>
        </authorList>
    </citation>
    <scope>NUCLEOTIDE SEQUENCE</scope>
    <source>
        <strain evidence="1">IBT 17514</strain>
    </source>
</reference>
<proteinExistence type="predicted"/>
<protein>
    <recommendedName>
        <fullName evidence="3">F-box domain-containing protein</fullName>
    </recommendedName>
</protein>
<dbReference type="EMBL" id="JAQJAN010000002">
    <property type="protein sequence ID" value="KAJ5738419.1"/>
    <property type="molecule type" value="Genomic_DNA"/>
</dbReference>